<keyword evidence="2" id="KW-1185">Reference proteome</keyword>
<dbReference type="EMBL" id="AKHW03000266">
    <property type="protein sequence ID" value="KYO48011.1"/>
    <property type="molecule type" value="Genomic_DNA"/>
</dbReference>
<name>A0A151PFZ8_ALLMI</name>
<dbReference type="Proteomes" id="UP000050525">
    <property type="component" value="Unassembled WGS sequence"/>
</dbReference>
<reference evidence="1 2" key="1">
    <citation type="journal article" date="2012" name="Genome Biol.">
        <title>Sequencing three crocodilian genomes to illuminate the evolution of archosaurs and amniotes.</title>
        <authorList>
            <person name="St John J.A."/>
            <person name="Braun E.L."/>
            <person name="Isberg S.R."/>
            <person name="Miles L.G."/>
            <person name="Chong A.Y."/>
            <person name="Gongora J."/>
            <person name="Dalzell P."/>
            <person name="Moran C."/>
            <person name="Bed'hom B."/>
            <person name="Abzhanov A."/>
            <person name="Burgess S.C."/>
            <person name="Cooksey A.M."/>
            <person name="Castoe T.A."/>
            <person name="Crawford N.G."/>
            <person name="Densmore L.D."/>
            <person name="Drew J.C."/>
            <person name="Edwards S.V."/>
            <person name="Faircloth B.C."/>
            <person name="Fujita M.K."/>
            <person name="Greenwold M.J."/>
            <person name="Hoffmann F.G."/>
            <person name="Howard J.M."/>
            <person name="Iguchi T."/>
            <person name="Janes D.E."/>
            <person name="Khan S.Y."/>
            <person name="Kohno S."/>
            <person name="de Koning A.J."/>
            <person name="Lance S.L."/>
            <person name="McCarthy F.M."/>
            <person name="McCormack J.E."/>
            <person name="Merchant M.E."/>
            <person name="Peterson D.G."/>
            <person name="Pollock D.D."/>
            <person name="Pourmand N."/>
            <person name="Raney B.J."/>
            <person name="Roessler K.A."/>
            <person name="Sanford J.R."/>
            <person name="Sawyer R.H."/>
            <person name="Schmidt C.J."/>
            <person name="Triplett E.W."/>
            <person name="Tuberville T.D."/>
            <person name="Venegas-Anaya M."/>
            <person name="Howard J.T."/>
            <person name="Jarvis E.D."/>
            <person name="Guillette L.J.Jr."/>
            <person name="Glenn T.C."/>
            <person name="Green R.E."/>
            <person name="Ray D.A."/>
        </authorList>
    </citation>
    <scope>NUCLEOTIDE SEQUENCE [LARGE SCALE GENOMIC DNA]</scope>
    <source>
        <strain evidence="1">KSC_2009_1</strain>
    </source>
</reference>
<gene>
    <name evidence="1" type="ORF">Y1Q_0003608</name>
</gene>
<protein>
    <submittedName>
        <fullName evidence="1">Uncharacterized protein</fullName>
    </submittedName>
</protein>
<proteinExistence type="predicted"/>
<evidence type="ECO:0000313" key="1">
    <source>
        <dbReference type="EMBL" id="KYO48011.1"/>
    </source>
</evidence>
<evidence type="ECO:0000313" key="2">
    <source>
        <dbReference type="Proteomes" id="UP000050525"/>
    </source>
</evidence>
<accession>A0A151PFZ8</accession>
<dbReference type="AlphaFoldDB" id="A0A151PFZ8"/>
<sequence length="133" mass="15041">MLLLLPDTKFSSPYGWIDTGRASPMQRDLGPDATAQKQSSYIWLTDGIQPTGRPGTAPLIGEPKRGGERTWQILDTFGKKACLVPVFHHSLMEEDYNPKVFFFVVDLKTRVIDRKKQENWTAEAKLLDPGHEV</sequence>
<organism evidence="1 2">
    <name type="scientific">Alligator mississippiensis</name>
    <name type="common">American alligator</name>
    <dbReference type="NCBI Taxonomy" id="8496"/>
    <lineage>
        <taxon>Eukaryota</taxon>
        <taxon>Metazoa</taxon>
        <taxon>Chordata</taxon>
        <taxon>Craniata</taxon>
        <taxon>Vertebrata</taxon>
        <taxon>Euteleostomi</taxon>
        <taxon>Archelosauria</taxon>
        <taxon>Archosauria</taxon>
        <taxon>Crocodylia</taxon>
        <taxon>Alligatoridae</taxon>
        <taxon>Alligatorinae</taxon>
        <taxon>Alligator</taxon>
    </lineage>
</organism>
<comment type="caution">
    <text evidence="1">The sequence shown here is derived from an EMBL/GenBank/DDBJ whole genome shotgun (WGS) entry which is preliminary data.</text>
</comment>